<name>A0ABW4FK90_9PSEU</name>
<dbReference type="EMBL" id="JBHUCP010000007">
    <property type="protein sequence ID" value="MFD1530369.1"/>
    <property type="molecule type" value="Genomic_DNA"/>
</dbReference>
<accession>A0ABW4FK90</accession>
<dbReference type="InterPro" id="IPR021401">
    <property type="entry name" value="DUF3040"/>
</dbReference>
<dbReference type="Pfam" id="PF11239">
    <property type="entry name" value="DUF3040"/>
    <property type="match status" value="1"/>
</dbReference>
<protein>
    <submittedName>
        <fullName evidence="2">DUF3040 domain-containing protein</fullName>
    </submittedName>
</protein>
<keyword evidence="1" id="KW-0472">Membrane</keyword>
<evidence type="ECO:0000256" key="1">
    <source>
        <dbReference type="SAM" id="Phobius"/>
    </source>
</evidence>
<gene>
    <name evidence="2" type="ORF">ACFSCY_13035</name>
</gene>
<sequence length="99" mass="10937">MALSRRERRALREIEESLSAEDPALAVLMHTSGRTRRERVLRMIMKLALGVAVPLVVLGLFLSDAGLLTSGLLMMVFLPPTLWLVAFLMGEDDSERGDG</sequence>
<keyword evidence="3" id="KW-1185">Reference proteome</keyword>
<dbReference type="Proteomes" id="UP001597145">
    <property type="component" value="Unassembled WGS sequence"/>
</dbReference>
<feature type="transmembrane region" description="Helical" evidence="1">
    <location>
        <begin position="68"/>
        <end position="89"/>
    </location>
</feature>
<evidence type="ECO:0000313" key="3">
    <source>
        <dbReference type="Proteomes" id="UP001597145"/>
    </source>
</evidence>
<organism evidence="2 3">
    <name type="scientific">Pseudonocardia aurantiaca</name>
    <dbReference type="NCBI Taxonomy" id="75290"/>
    <lineage>
        <taxon>Bacteria</taxon>
        <taxon>Bacillati</taxon>
        <taxon>Actinomycetota</taxon>
        <taxon>Actinomycetes</taxon>
        <taxon>Pseudonocardiales</taxon>
        <taxon>Pseudonocardiaceae</taxon>
        <taxon>Pseudonocardia</taxon>
    </lineage>
</organism>
<keyword evidence="1" id="KW-1133">Transmembrane helix</keyword>
<keyword evidence="1" id="KW-0812">Transmembrane</keyword>
<reference evidence="3" key="1">
    <citation type="journal article" date="2019" name="Int. J. Syst. Evol. Microbiol.">
        <title>The Global Catalogue of Microorganisms (GCM) 10K type strain sequencing project: providing services to taxonomists for standard genome sequencing and annotation.</title>
        <authorList>
            <consortium name="The Broad Institute Genomics Platform"/>
            <consortium name="The Broad Institute Genome Sequencing Center for Infectious Disease"/>
            <person name="Wu L."/>
            <person name="Ma J."/>
        </authorList>
    </citation>
    <scope>NUCLEOTIDE SEQUENCE [LARGE SCALE GENOMIC DNA]</scope>
    <source>
        <strain evidence="3">JCM 12165</strain>
    </source>
</reference>
<dbReference type="RefSeq" id="WP_343980067.1">
    <property type="nucleotide sequence ID" value="NZ_BAAAJG010000011.1"/>
</dbReference>
<comment type="caution">
    <text evidence="2">The sequence shown here is derived from an EMBL/GenBank/DDBJ whole genome shotgun (WGS) entry which is preliminary data.</text>
</comment>
<feature type="transmembrane region" description="Helical" evidence="1">
    <location>
        <begin position="44"/>
        <end position="62"/>
    </location>
</feature>
<proteinExistence type="predicted"/>
<evidence type="ECO:0000313" key="2">
    <source>
        <dbReference type="EMBL" id="MFD1530369.1"/>
    </source>
</evidence>